<name>A0A653D8Q9_CALMS</name>
<reference evidence="10 11" key="1">
    <citation type="submission" date="2019-01" db="EMBL/GenBank/DDBJ databases">
        <authorList>
            <person name="Sayadi A."/>
        </authorList>
    </citation>
    <scope>NUCLEOTIDE SEQUENCE [LARGE SCALE GENOMIC DNA]</scope>
</reference>
<protein>
    <recommendedName>
        <fullName evidence="3">beta-glucosidase</fullName>
        <ecNumber evidence="3">3.2.1.21</ecNumber>
    </recommendedName>
</protein>
<keyword evidence="5" id="KW-0325">Glycoprotein</keyword>
<evidence type="ECO:0000256" key="5">
    <source>
        <dbReference type="ARBA" id="ARBA00023180"/>
    </source>
</evidence>
<sequence>MENSFPEDFLFGVSTSAYQIEGGYKSDGKGKNIWDYYTNEYPERFKGATGNIACDSYRKYKEDVKLVSELGVNFYRFSVSWSRILPNGYCNVINHKGIQYYNNLIDALLEKGIQPMITMYHWDLPMPLQKIGGWTNPLIVQCFKDYARILFTYFGDRVKLWITVNKTKRGYADDKFPPFINQSGIADYLLIHYTLLAHAEIFHMYNAEFRDKQKGKIGVVLDARWLVEGSKSVADLSARERARDFEMGLFLNPLCKGDYPEVARQRIAYRSEEEGYSRSRLPDFTREEVDFIKGSFDFLGLNIYTTFLVQDIEEADFTITSDLNDMKARMYQDDCWESSEVAGWLKVTPAGARNVLKWVKDRYGDPEIIITENGFADSGQIHDSKRIQYLQINVEPMEYDVDKLEVVINDPTLLEDAEEKGVVVTTKNATLSEGYEEQEEEEKEKDVNVIVEKDDCLTPQRLCSFDIEIDRVIFKNCCPEVANDEEGEEEEEEEEGRGQDNKENKERTAQLKNGCPVVTLIRKNFLPTAIITTTTTMDTDEAAIVENMSTRRWMLSIAAAAATLPAAVAAAKTTTTTTAIVDVRNNVDVNELTRTSQYLTSAAAKISARMTESCVQWSRGNVRCTVWPAHFRSDNISLMYTRTLNTIGAADIPLPRPGSSRAAGIDLAVPRGGVDIRAHERVTIDMKITVNRPLGHYGRLKYLTAILDAILIDGVRVKGYSVWSLLDNFEWTSGYSEKFGLIHVDFCDPERKRTPKKSAEWYKNLISKRIITEQ</sequence>
<evidence type="ECO:0000256" key="1">
    <source>
        <dbReference type="ARBA" id="ARBA00010838"/>
    </source>
</evidence>
<evidence type="ECO:0000256" key="3">
    <source>
        <dbReference type="ARBA" id="ARBA00012744"/>
    </source>
</evidence>
<dbReference type="PANTHER" id="PTHR10353">
    <property type="entry name" value="GLYCOSYL HYDROLASE"/>
    <property type="match status" value="1"/>
</dbReference>
<accession>A0A653D8Q9</accession>
<dbReference type="PRINTS" id="PR00131">
    <property type="entry name" value="GLHYDRLASE1"/>
</dbReference>
<evidence type="ECO:0000256" key="7">
    <source>
        <dbReference type="PROSITE-ProRule" id="PRU10055"/>
    </source>
</evidence>
<evidence type="ECO:0000256" key="6">
    <source>
        <dbReference type="ARBA" id="ARBA00023295"/>
    </source>
</evidence>
<dbReference type="OrthoDB" id="65569at2759"/>
<evidence type="ECO:0000256" key="2">
    <source>
        <dbReference type="ARBA" id="ARBA00011738"/>
    </source>
</evidence>
<feature type="active site" description="Nucleophile" evidence="7">
    <location>
        <position position="372"/>
    </location>
</feature>
<feature type="compositionally biased region" description="Basic and acidic residues" evidence="9">
    <location>
        <begin position="496"/>
        <end position="509"/>
    </location>
</feature>
<gene>
    <name evidence="10" type="ORF">CALMAC_LOCUS15413</name>
</gene>
<keyword evidence="11" id="KW-1185">Reference proteome</keyword>
<dbReference type="AlphaFoldDB" id="A0A653D8Q9"/>
<dbReference type="EMBL" id="CAACVG010010751">
    <property type="protein sequence ID" value="VEN56542.1"/>
    <property type="molecule type" value="Genomic_DNA"/>
</dbReference>
<evidence type="ECO:0000256" key="9">
    <source>
        <dbReference type="SAM" id="MobiDB-lite"/>
    </source>
</evidence>
<dbReference type="InterPro" id="IPR001360">
    <property type="entry name" value="Glyco_hydro_1"/>
</dbReference>
<evidence type="ECO:0000313" key="11">
    <source>
        <dbReference type="Proteomes" id="UP000410492"/>
    </source>
</evidence>
<dbReference type="Gene3D" id="3.20.20.80">
    <property type="entry name" value="Glycosidases"/>
    <property type="match status" value="2"/>
</dbReference>
<organism evidence="10 11">
    <name type="scientific">Callosobruchus maculatus</name>
    <name type="common">Southern cowpea weevil</name>
    <name type="synonym">Pulse bruchid</name>
    <dbReference type="NCBI Taxonomy" id="64391"/>
    <lineage>
        <taxon>Eukaryota</taxon>
        <taxon>Metazoa</taxon>
        <taxon>Ecdysozoa</taxon>
        <taxon>Arthropoda</taxon>
        <taxon>Hexapoda</taxon>
        <taxon>Insecta</taxon>
        <taxon>Pterygota</taxon>
        <taxon>Neoptera</taxon>
        <taxon>Endopterygota</taxon>
        <taxon>Coleoptera</taxon>
        <taxon>Polyphaga</taxon>
        <taxon>Cucujiformia</taxon>
        <taxon>Chrysomeloidea</taxon>
        <taxon>Chrysomelidae</taxon>
        <taxon>Bruchinae</taxon>
        <taxon>Bruchini</taxon>
        <taxon>Callosobruchus</taxon>
    </lineage>
</organism>
<dbReference type="InterPro" id="IPR018120">
    <property type="entry name" value="Glyco_hydro_1_AS"/>
</dbReference>
<feature type="compositionally biased region" description="Acidic residues" evidence="9">
    <location>
        <begin position="482"/>
        <end position="495"/>
    </location>
</feature>
<dbReference type="InterPro" id="IPR017853">
    <property type="entry name" value="GH"/>
</dbReference>
<dbReference type="Pfam" id="PF00232">
    <property type="entry name" value="Glyco_hydro_1"/>
    <property type="match status" value="2"/>
</dbReference>
<evidence type="ECO:0000256" key="4">
    <source>
        <dbReference type="ARBA" id="ARBA00022801"/>
    </source>
</evidence>
<dbReference type="GO" id="GO:0005975">
    <property type="term" value="P:carbohydrate metabolic process"/>
    <property type="evidence" value="ECO:0007669"/>
    <property type="project" value="InterPro"/>
</dbReference>
<dbReference type="GO" id="GO:0008422">
    <property type="term" value="F:beta-glucosidase activity"/>
    <property type="evidence" value="ECO:0007669"/>
    <property type="project" value="TreeGrafter"/>
</dbReference>
<dbReference type="InterPro" id="IPR033132">
    <property type="entry name" value="GH_1_N_CS"/>
</dbReference>
<dbReference type="PROSITE" id="PS00572">
    <property type="entry name" value="GLYCOSYL_HYDROL_F1_1"/>
    <property type="match status" value="1"/>
</dbReference>
<comment type="similarity">
    <text evidence="1">Belongs to the glycosyl hydrolase 1 family.</text>
</comment>
<proteinExistence type="inferred from homology"/>
<dbReference type="Proteomes" id="UP000410492">
    <property type="component" value="Unassembled WGS sequence"/>
</dbReference>
<comment type="subunit">
    <text evidence="2">Homodimer.</text>
</comment>
<keyword evidence="4 8" id="KW-0378">Hydrolase</keyword>
<dbReference type="FunFam" id="3.20.20.80:FF:000013">
    <property type="entry name" value="lactase-phlorizin hydrolase"/>
    <property type="match status" value="1"/>
</dbReference>
<dbReference type="SUPFAM" id="SSF51445">
    <property type="entry name" value="(Trans)glycosidases"/>
    <property type="match status" value="2"/>
</dbReference>
<evidence type="ECO:0000256" key="8">
    <source>
        <dbReference type="RuleBase" id="RU004468"/>
    </source>
</evidence>
<feature type="region of interest" description="Disordered" evidence="9">
    <location>
        <begin position="482"/>
        <end position="509"/>
    </location>
</feature>
<keyword evidence="6 8" id="KW-0326">Glycosidase</keyword>
<evidence type="ECO:0000313" key="10">
    <source>
        <dbReference type="EMBL" id="VEN56542.1"/>
    </source>
</evidence>
<dbReference type="EC" id="3.2.1.21" evidence="3"/>
<dbReference type="PROSITE" id="PS00653">
    <property type="entry name" value="GLYCOSYL_HYDROL_F1_2"/>
    <property type="match status" value="1"/>
</dbReference>
<dbReference type="PANTHER" id="PTHR10353:SF36">
    <property type="entry name" value="LP05116P"/>
    <property type="match status" value="1"/>
</dbReference>